<name>A0AB34CS95_9GAMM</name>
<accession>A0AB34CS95</accession>
<feature type="transmembrane region" description="Helical" evidence="1">
    <location>
        <begin position="69"/>
        <end position="93"/>
    </location>
</feature>
<keyword evidence="1" id="KW-1133">Transmembrane helix</keyword>
<sequence length="104" mass="11324">MKVSEDNLLRSGFTPRELGKIKSNTQRFGDTLNEAIGDLARRFIIATGCISFCLAVFVLLLAFGSSESIFSGGIGLACGAVIAAFFQPPVIAYKAWRYTRSQRV</sequence>
<dbReference type="Proteomes" id="UP000324255">
    <property type="component" value="Unassembled WGS sequence"/>
</dbReference>
<proteinExistence type="predicted"/>
<keyword evidence="3" id="KW-1185">Reference proteome</keyword>
<evidence type="ECO:0000256" key="1">
    <source>
        <dbReference type="SAM" id="Phobius"/>
    </source>
</evidence>
<dbReference type="AlphaFoldDB" id="A0AB34CS95"/>
<evidence type="ECO:0000313" key="2">
    <source>
        <dbReference type="EMBL" id="KAA6125100.1"/>
    </source>
</evidence>
<gene>
    <name evidence="2" type="ORF">F3I20_11715</name>
</gene>
<protein>
    <submittedName>
        <fullName evidence="2">Uncharacterized protein</fullName>
    </submittedName>
</protein>
<feature type="transmembrane region" description="Helical" evidence="1">
    <location>
        <begin position="43"/>
        <end position="63"/>
    </location>
</feature>
<dbReference type="RefSeq" id="WP_150037600.1">
    <property type="nucleotide sequence ID" value="NZ_VWVM01000007.1"/>
</dbReference>
<dbReference type="EMBL" id="VWVM01000007">
    <property type="protein sequence ID" value="KAA6125100.1"/>
    <property type="molecule type" value="Genomic_DNA"/>
</dbReference>
<keyword evidence="1" id="KW-0472">Membrane</keyword>
<organism evidence="2 3">
    <name type="scientific">Candidatus Pantoea gossypiicola</name>
    <dbReference type="NCBI Taxonomy" id="2608008"/>
    <lineage>
        <taxon>Bacteria</taxon>
        <taxon>Pseudomonadati</taxon>
        <taxon>Pseudomonadota</taxon>
        <taxon>Gammaproteobacteria</taxon>
        <taxon>Enterobacterales</taxon>
        <taxon>Erwiniaceae</taxon>
        <taxon>Pantoea</taxon>
    </lineage>
</organism>
<reference evidence="2 3" key="1">
    <citation type="submission" date="2019-09" db="EMBL/GenBank/DDBJ databases">
        <title>Genomic diversity of phyloplane-associated Pantoea species in Pakistan cotton crop.</title>
        <authorList>
            <person name="Tufail M.R."/>
            <person name="Cook D.R."/>
        </authorList>
    </citation>
    <scope>NUCLEOTIDE SEQUENCE [LARGE SCALE GENOMIC DNA]</scope>
    <source>
        <strain evidence="2 3">B_8</strain>
    </source>
</reference>
<keyword evidence="1" id="KW-0812">Transmembrane</keyword>
<comment type="caution">
    <text evidence="2">The sequence shown here is derived from an EMBL/GenBank/DDBJ whole genome shotgun (WGS) entry which is preliminary data.</text>
</comment>
<evidence type="ECO:0000313" key="3">
    <source>
        <dbReference type="Proteomes" id="UP000324255"/>
    </source>
</evidence>